<evidence type="ECO:0000256" key="1">
    <source>
        <dbReference type="ARBA" id="ARBA00023125"/>
    </source>
</evidence>
<gene>
    <name evidence="5" type="primary">Aste57867_20510</name>
    <name evidence="4" type="ORF">As57867_020444</name>
    <name evidence="5" type="ORF">ASTE57867_20510</name>
</gene>
<protein>
    <submittedName>
        <fullName evidence="5">Aste57867_20510 protein</fullName>
    </submittedName>
</protein>
<reference evidence="5 6" key="1">
    <citation type="submission" date="2019-03" db="EMBL/GenBank/DDBJ databases">
        <authorList>
            <person name="Gaulin E."/>
            <person name="Dumas B."/>
        </authorList>
    </citation>
    <scope>NUCLEOTIDE SEQUENCE [LARGE SCALE GENOMIC DNA]</scope>
    <source>
        <strain evidence="5">CBS 568.67</strain>
    </source>
</reference>
<dbReference type="EMBL" id="CAADRA010006876">
    <property type="protein sequence ID" value="VFT97195.1"/>
    <property type="molecule type" value="Genomic_DNA"/>
</dbReference>
<accession>A0A485LJW0</accession>
<dbReference type="GO" id="GO:0003677">
    <property type="term" value="F:DNA binding"/>
    <property type="evidence" value="ECO:0007669"/>
    <property type="project" value="UniProtKB-KW"/>
</dbReference>
<evidence type="ECO:0000313" key="5">
    <source>
        <dbReference type="EMBL" id="VFT97195.1"/>
    </source>
</evidence>
<dbReference type="PANTHER" id="PTHR19303:SF57">
    <property type="entry name" value="HTH CENPB-TYPE DOMAIN-CONTAINING PROTEIN"/>
    <property type="match status" value="1"/>
</dbReference>
<reference evidence="4" key="2">
    <citation type="submission" date="2019-06" db="EMBL/GenBank/DDBJ databases">
        <title>Genomics analysis of Aphanomyces spp. identifies a new class of oomycete effector associated with host adaptation.</title>
        <authorList>
            <person name="Gaulin E."/>
        </authorList>
    </citation>
    <scope>NUCLEOTIDE SEQUENCE</scope>
    <source>
        <strain evidence="4">CBS 578.67</strain>
    </source>
</reference>
<feature type="compositionally biased region" description="Basic and acidic residues" evidence="2">
    <location>
        <begin position="432"/>
        <end position="443"/>
    </location>
</feature>
<evidence type="ECO:0000259" key="3">
    <source>
        <dbReference type="PROSITE" id="PS51253"/>
    </source>
</evidence>
<dbReference type="PANTHER" id="PTHR19303">
    <property type="entry name" value="TRANSPOSON"/>
    <property type="match status" value="1"/>
</dbReference>
<dbReference type="OrthoDB" id="124992at2759"/>
<name>A0A485LJW0_9STRA</name>
<dbReference type="Pfam" id="PF03184">
    <property type="entry name" value="DDE_1"/>
    <property type="match status" value="1"/>
</dbReference>
<dbReference type="InterPro" id="IPR004875">
    <property type="entry name" value="DDE_SF_endonuclease_dom"/>
</dbReference>
<evidence type="ECO:0000313" key="4">
    <source>
        <dbReference type="EMBL" id="KAF0687785.1"/>
    </source>
</evidence>
<dbReference type="Pfam" id="PF03221">
    <property type="entry name" value="HTH_Tnp_Tc5"/>
    <property type="match status" value="1"/>
</dbReference>
<keyword evidence="6" id="KW-1185">Reference proteome</keyword>
<dbReference type="Proteomes" id="UP000332933">
    <property type="component" value="Unassembled WGS sequence"/>
</dbReference>
<feature type="compositionally biased region" description="Basic residues" evidence="2">
    <location>
        <begin position="444"/>
        <end position="455"/>
    </location>
</feature>
<sequence length="499" mass="55842">MAPKPRRRYTDQELHDSIKDVISGKSLDDVSAATKIPRQTLQRETRLVRLGIVKEPKRPGPKPILPSNAEADLVSWIAAMQRDGHPVNQYEIMRTANRMVQALDPNASLTSGWYYRFLGRNPVLSQRMAQTISRARNEVDDESVERLYNSMKELMAKYQFLPDRIFNMDETAFNSRKKSHNVVVIKGSPNVWAKTISTNFHLSIVACGSASGILLPPLFLLPGETVDKTLSACSIIDGATISTSPKGFMNEDLFCEWLRWFARLVDSCNDNPVLLVFDGLASHYSPTNATHLFQPFDICVFRPFKDAIRKAIFQAMVEHGDINTISKSMSLEIASLAWSSHMVPANVISGFATAGLFPLSKDEMMRRLRLFKEGGAPASGVDVEWVERREYVRKEILSLPPLAPKTTRRKTIDVGGRILDLALLQEIDQSKEDKRRASDLKENLKRKRQAKKASKSKPGASKVSASVAKKKNPTTKKTPAAAKSTAAKRKLTNKRAKHD</sequence>
<feature type="compositionally biased region" description="Low complexity" evidence="2">
    <location>
        <begin position="456"/>
        <end position="467"/>
    </location>
</feature>
<evidence type="ECO:0000313" key="6">
    <source>
        <dbReference type="Proteomes" id="UP000332933"/>
    </source>
</evidence>
<evidence type="ECO:0000256" key="2">
    <source>
        <dbReference type="SAM" id="MobiDB-lite"/>
    </source>
</evidence>
<proteinExistence type="predicted"/>
<dbReference type="PROSITE" id="PS51253">
    <property type="entry name" value="HTH_CENPB"/>
    <property type="match status" value="1"/>
</dbReference>
<dbReference type="InterPro" id="IPR050863">
    <property type="entry name" value="CenT-Element_Derived"/>
</dbReference>
<keyword evidence="1" id="KW-0238">DNA-binding</keyword>
<feature type="compositionally biased region" description="Basic residues" evidence="2">
    <location>
        <begin position="486"/>
        <end position="499"/>
    </location>
</feature>
<dbReference type="GO" id="GO:0005634">
    <property type="term" value="C:nucleus"/>
    <property type="evidence" value="ECO:0007669"/>
    <property type="project" value="TreeGrafter"/>
</dbReference>
<feature type="domain" description="HTH CENPB-type" evidence="3">
    <location>
        <begin position="57"/>
        <end position="127"/>
    </location>
</feature>
<feature type="compositionally biased region" description="Low complexity" evidence="2">
    <location>
        <begin position="475"/>
        <end position="485"/>
    </location>
</feature>
<dbReference type="InterPro" id="IPR006600">
    <property type="entry name" value="HTH_CenpB_DNA-bd_dom"/>
</dbReference>
<dbReference type="AlphaFoldDB" id="A0A485LJW0"/>
<dbReference type="EMBL" id="VJMH01006851">
    <property type="protein sequence ID" value="KAF0687785.1"/>
    <property type="molecule type" value="Genomic_DNA"/>
</dbReference>
<organism evidence="5 6">
    <name type="scientific">Aphanomyces stellatus</name>
    <dbReference type="NCBI Taxonomy" id="120398"/>
    <lineage>
        <taxon>Eukaryota</taxon>
        <taxon>Sar</taxon>
        <taxon>Stramenopiles</taxon>
        <taxon>Oomycota</taxon>
        <taxon>Saprolegniomycetes</taxon>
        <taxon>Saprolegniales</taxon>
        <taxon>Verrucalvaceae</taxon>
        <taxon>Aphanomyces</taxon>
    </lineage>
</organism>
<feature type="region of interest" description="Disordered" evidence="2">
    <location>
        <begin position="432"/>
        <end position="499"/>
    </location>
</feature>